<feature type="transmembrane region" description="Helical" evidence="1">
    <location>
        <begin position="12"/>
        <end position="30"/>
    </location>
</feature>
<feature type="transmembrane region" description="Helical" evidence="1">
    <location>
        <begin position="36"/>
        <end position="52"/>
    </location>
</feature>
<evidence type="ECO:0000313" key="3">
    <source>
        <dbReference type="Proteomes" id="UP001595846"/>
    </source>
</evidence>
<reference evidence="2 3" key="1">
    <citation type="journal article" date="2019" name="Int. J. Syst. Evol. Microbiol.">
        <title>The Global Catalogue of Microorganisms (GCM) 10K type strain sequencing project: providing services to taxonomists for standard genome sequencing and annotation.</title>
        <authorList>
            <consortium name="The Broad Institute Genomics Platform"/>
            <consortium name="The Broad Institute Genome Sequencing Center for Infectious Disease"/>
            <person name="Wu L."/>
            <person name="Ma J."/>
        </authorList>
    </citation>
    <scope>NUCLEOTIDE SEQUENCE [LARGE SCALE GENOMIC DNA]</scope>
    <source>
        <strain evidence="2 3">IBRC-M 10256</strain>
    </source>
</reference>
<sequence>MGIVTDIELNWRYSLPGGVLAATVVALSYAESNSKMSLGAVFFVGIIVGFLSKREYGSSKGTGALTGLIGAVPVVWILAQILTATSGLSGPAWFVAAGTITTVLYTLGVGMLGFALSALVGEVGARIGGAFTRSNSQPSAMADY</sequence>
<protein>
    <submittedName>
        <fullName evidence="2">DUF5518 domain-containing protein</fullName>
    </submittedName>
</protein>
<dbReference type="InterPro" id="IPR040493">
    <property type="entry name" value="DUF5518"/>
</dbReference>
<gene>
    <name evidence="2" type="ORF">ACFOUR_13570</name>
</gene>
<evidence type="ECO:0000313" key="2">
    <source>
        <dbReference type="EMBL" id="MFC3959388.1"/>
    </source>
</evidence>
<dbReference type="Pfam" id="PF17647">
    <property type="entry name" value="DUF5518"/>
    <property type="match status" value="1"/>
</dbReference>
<accession>A0ABD5NQU0</accession>
<feature type="transmembrane region" description="Helical" evidence="1">
    <location>
        <begin position="64"/>
        <end position="86"/>
    </location>
</feature>
<dbReference type="RefSeq" id="WP_256533364.1">
    <property type="nucleotide sequence ID" value="NZ_CP101824.1"/>
</dbReference>
<keyword evidence="1" id="KW-1133">Transmembrane helix</keyword>
<dbReference type="AlphaFoldDB" id="A0ABD5NQU0"/>
<evidence type="ECO:0000256" key="1">
    <source>
        <dbReference type="SAM" id="Phobius"/>
    </source>
</evidence>
<dbReference type="Proteomes" id="UP001595846">
    <property type="component" value="Unassembled WGS sequence"/>
</dbReference>
<feature type="transmembrane region" description="Helical" evidence="1">
    <location>
        <begin position="92"/>
        <end position="116"/>
    </location>
</feature>
<comment type="caution">
    <text evidence="2">The sequence shown here is derived from an EMBL/GenBank/DDBJ whole genome shotgun (WGS) entry which is preliminary data.</text>
</comment>
<dbReference type="GeneID" id="73902481"/>
<keyword evidence="1" id="KW-0472">Membrane</keyword>
<organism evidence="2 3">
    <name type="scientific">Halovivax cerinus</name>
    <dbReference type="NCBI Taxonomy" id="1487865"/>
    <lineage>
        <taxon>Archaea</taxon>
        <taxon>Methanobacteriati</taxon>
        <taxon>Methanobacteriota</taxon>
        <taxon>Stenosarchaea group</taxon>
        <taxon>Halobacteria</taxon>
        <taxon>Halobacteriales</taxon>
        <taxon>Natrialbaceae</taxon>
        <taxon>Halovivax</taxon>
    </lineage>
</organism>
<proteinExistence type="predicted"/>
<dbReference type="EMBL" id="JBHSAQ010000012">
    <property type="protein sequence ID" value="MFC3959388.1"/>
    <property type="molecule type" value="Genomic_DNA"/>
</dbReference>
<name>A0ABD5NQU0_9EURY</name>
<keyword evidence="1" id="KW-0812">Transmembrane</keyword>
<keyword evidence="3" id="KW-1185">Reference proteome</keyword>